<sequence>MHKINFPLSTKVERIIAKDRIFKQTAVSDKIKHLFVEQVDRIRCIYEITAQTLNLKSSDQVPKIFIIQISSKANELSLDILKTIDAAFQVPVIFELVQNKKTQYIASYRRRSEMDHRKWIHSQYFFSDSINDKNEETVPFVLSMEKLYHHLLKQIIPIQVAKEESFSLFIERAASIEQMQKQADRLLLRVNKEKQYNRRVELNQEYKKLLVSIEEKQSILN</sequence>
<keyword evidence="2" id="KW-1185">Reference proteome</keyword>
<organism evidence="1 2">
    <name type="scientific">Ancylomarina longa</name>
    <dbReference type="NCBI Taxonomy" id="2487017"/>
    <lineage>
        <taxon>Bacteria</taxon>
        <taxon>Pseudomonadati</taxon>
        <taxon>Bacteroidota</taxon>
        <taxon>Bacteroidia</taxon>
        <taxon>Marinilabiliales</taxon>
        <taxon>Marinifilaceae</taxon>
        <taxon>Ancylomarina</taxon>
    </lineage>
</organism>
<evidence type="ECO:0000313" key="2">
    <source>
        <dbReference type="Proteomes" id="UP000282985"/>
    </source>
</evidence>
<dbReference type="OrthoDB" id="9805811at2"/>
<name>A0A434AVB9_9BACT</name>
<dbReference type="Pfam" id="PF14335">
    <property type="entry name" value="DUF4391"/>
    <property type="match status" value="1"/>
</dbReference>
<evidence type="ECO:0000313" key="1">
    <source>
        <dbReference type="EMBL" id="RUT78425.1"/>
    </source>
</evidence>
<dbReference type="RefSeq" id="WP_127343631.1">
    <property type="nucleotide sequence ID" value="NZ_RJJX01000009.1"/>
</dbReference>
<proteinExistence type="predicted"/>
<comment type="caution">
    <text evidence="1">The sequence shown here is derived from an EMBL/GenBank/DDBJ whole genome shotgun (WGS) entry which is preliminary data.</text>
</comment>
<dbReference type="Proteomes" id="UP000282985">
    <property type="component" value="Unassembled WGS sequence"/>
</dbReference>
<accession>A0A434AVB9</accession>
<dbReference type="AlphaFoldDB" id="A0A434AVB9"/>
<protein>
    <submittedName>
        <fullName evidence="1">DUF4391 family protein</fullName>
    </submittedName>
</protein>
<dbReference type="InterPro" id="IPR025503">
    <property type="entry name" value="DUF4391"/>
</dbReference>
<dbReference type="EMBL" id="RJJX01000009">
    <property type="protein sequence ID" value="RUT78425.1"/>
    <property type="molecule type" value="Genomic_DNA"/>
</dbReference>
<reference evidence="1 2" key="1">
    <citation type="submission" date="2018-11" db="EMBL/GenBank/DDBJ databases">
        <title>Parancylomarina longa gen. nov., sp. nov., isolated from sediments of southern Okinawa.</title>
        <authorList>
            <person name="Fu T."/>
        </authorList>
    </citation>
    <scope>NUCLEOTIDE SEQUENCE [LARGE SCALE GENOMIC DNA]</scope>
    <source>
        <strain evidence="1 2">T3-2 S1-C</strain>
    </source>
</reference>
<gene>
    <name evidence="1" type="ORF">DLK05_08885</name>
</gene>